<dbReference type="EMBL" id="PQXN01000038">
    <property type="protein sequence ID" value="TGO60136.1"/>
    <property type="molecule type" value="Genomic_DNA"/>
</dbReference>
<dbReference type="PANTHER" id="PTHR43591">
    <property type="entry name" value="METHYLTRANSFERASE"/>
    <property type="match status" value="1"/>
</dbReference>
<proteinExistence type="predicted"/>
<evidence type="ECO:0000259" key="1">
    <source>
        <dbReference type="Pfam" id="PF08242"/>
    </source>
</evidence>
<dbReference type="CDD" id="cd02440">
    <property type="entry name" value="AdoMet_MTases"/>
    <property type="match status" value="1"/>
</dbReference>
<accession>A0A4Z1IFN3</accession>
<gene>
    <name evidence="2" type="ORF">BCON_0038g00530</name>
</gene>
<comment type="caution">
    <text evidence="2">The sequence shown here is derived from an EMBL/GenBank/DDBJ whole genome shotgun (WGS) entry which is preliminary data.</text>
</comment>
<dbReference type="Pfam" id="PF08242">
    <property type="entry name" value="Methyltransf_12"/>
    <property type="match status" value="1"/>
</dbReference>
<sequence>MDSSLPLALKMEIAAVEKVITFAKLPTTTVTTVEVESPDQELYLLNRRDEEERDRLDRQSSAIRVARDGHVLDPRIPKQNLSRVADIATGTGIWLRELAEEFANGGYNLQETIGFDISPDQFPNNPAPENKFVLWDMTKSFPKEYHGTFDVVHIRLVVLALKVEQIKGVVENLVELLKPGGYLQWTDMSYRNGLKITHSADESEPLWKAGVDKMFKYWGDQGFSYDPPDDVEKILQTLPVEDVHVTDHTFAPYQKPEINDLVIEWQSRAKALIIELLSSRNGLSDEEAKMAAYLYRKKAVEMGKRGVIWRSPVATLVARKK</sequence>
<dbReference type="Proteomes" id="UP000297527">
    <property type="component" value="Unassembled WGS sequence"/>
</dbReference>
<evidence type="ECO:0000313" key="3">
    <source>
        <dbReference type="Proteomes" id="UP000297527"/>
    </source>
</evidence>
<dbReference type="SUPFAM" id="SSF53335">
    <property type="entry name" value="S-adenosyl-L-methionine-dependent methyltransferases"/>
    <property type="match status" value="1"/>
</dbReference>
<dbReference type="AlphaFoldDB" id="A0A4Z1IFN3"/>
<reference evidence="2 3" key="1">
    <citation type="submission" date="2017-12" db="EMBL/GenBank/DDBJ databases">
        <title>Comparative genomics of Botrytis spp.</title>
        <authorList>
            <person name="Valero-Jimenez C.A."/>
            <person name="Tapia P."/>
            <person name="Veloso J."/>
            <person name="Silva-Moreno E."/>
            <person name="Staats M."/>
            <person name="Valdes J.H."/>
            <person name="Van Kan J.A.L."/>
        </authorList>
    </citation>
    <scope>NUCLEOTIDE SEQUENCE [LARGE SCALE GENOMIC DNA]</scope>
    <source>
        <strain evidence="2 3">MUCL11595</strain>
    </source>
</reference>
<keyword evidence="3" id="KW-1185">Reference proteome</keyword>
<dbReference type="InterPro" id="IPR029063">
    <property type="entry name" value="SAM-dependent_MTases_sf"/>
</dbReference>
<name>A0A4Z1IFN3_9HELO</name>
<dbReference type="Gene3D" id="3.40.50.150">
    <property type="entry name" value="Vaccinia Virus protein VP39"/>
    <property type="match status" value="1"/>
</dbReference>
<feature type="domain" description="Methyltransferase type 12" evidence="1">
    <location>
        <begin position="86"/>
        <end position="183"/>
    </location>
</feature>
<evidence type="ECO:0000313" key="2">
    <source>
        <dbReference type="EMBL" id="TGO60136.1"/>
    </source>
</evidence>
<organism evidence="2 3">
    <name type="scientific">Botryotinia convoluta</name>
    <dbReference type="NCBI Taxonomy" id="54673"/>
    <lineage>
        <taxon>Eukaryota</taxon>
        <taxon>Fungi</taxon>
        <taxon>Dikarya</taxon>
        <taxon>Ascomycota</taxon>
        <taxon>Pezizomycotina</taxon>
        <taxon>Leotiomycetes</taxon>
        <taxon>Helotiales</taxon>
        <taxon>Sclerotiniaceae</taxon>
        <taxon>Botryotinia</taxon>
    </lineage>
</organism>
<dbReference type="InterPro" id="IPR013217">
    <property type="entry name" value="Methyltransf_12"/>
</dbReference>
<protein>
    <recommendedName>
        <fullName evidence="1">Methyltransferase type 12 domain-containing protein</fullName>
    </recommendedName>
</protein>
<dbReference type="PANTHER" id="PTHR43591:SF110">
    <property type="entry name" value="RHODANESE DOMAIN-CONTAINING PROTEIN"/>
    <property type="match status" value="1"/>
</dbReference>
<dbReference type="OrthoDB" id="184880at2759"/>